<reference evidence="1 2" key="1">
    <citation type="submission" date="2016-08" db="EMBL/GenBank/DDBJ databases">
        <title>A Parts List for Fungal Cellulosomes Revealed by Comparative Genomics.</title>
        <authorList>
            <consortium name="DOE Joint Genome Institute"/>
            <person name="Haitjema C.H."/>
            <person name="Gilmore S.P."/>
            <person name="Henske J.K."/>
            <person name="Solomon K.V."/>
            <person name="De Groot R."/>
            <person name="Kuo A."/>
            <person name="Mondo S.J."/>
            <person name="Salamov A.A."/>
            <person name="Labutti K."/>
            <person name="Zhao Z."/>
            <person name="Chiniquy J."/>
            <person name="Barry K."/>
            <person name="Brewer H.M."/>
            <person name="Purvine S.O."/>
            <person name="Wright A.T."/>
            <person name="Boxma B."/>
            <person name="Van Alen T."/>
            <person name="Hackstein J.H."/>
            <person name="Baker S.E."/>
            <person name="Grigoriev I.V."/>
            <person name="O'Malley M.A."/>
        </authorList>
    </citation>
    <scope>NUCLEOTIDE SEQUENCE [LARGE SCALE GENOMIC DNA]</scope>
    <source>
        <strain evidence="1 2">G1</strain>
    </source>
</reference>
<dbReference type="InterPro" id="IPR007612">
    <property type="entry name" value="LOR"/>
</dbReference>
<dbReference type="EMBL" id="MCOG01000020">
    <property type="protein sequence ID" value="ORY77087.1"/>
    <property type="molecule type" value="Genomic_DNA"/>
</dbReference>
<evidence type="ECO:0000313" key="2">
    <source>
        <dbReference type="Proteomes" id="UP000193920"/>
    </source>
</evidence>
<evidence type="ECO:0000313" key="1">
    <source>
        <dbReference type="EMBL" id="ORY77087.1"/>
    </source>
</evidence>
<sequence>MGYFEKQLYRRINSSPKEVVLFDQSYVYQKSKSLYIEYVEGLKFPYFFIVKGIQDKEFFKCVYKCSKLFFYTMEGVPIFNYDNNSSPKKIYAGDKEDKLIATLTRKYSWKAKKYKVEYVNLLTQKKEILDMNLDKGYRTCGVFLGRESDTTPKICRMVAFKKEKNYGPRYLVEISSGVDNMFMIALGISFAILRTKAEIYERETFINECIKSHNYSMIANIS</sequence>
<dbReference type="InterPro" id="IPR038595">
    <property type="entry name" value="LOR_sf"/>
</dbReference>
<feature type="non-terminal residue" evidence="1">
    <location>
        <position position="222"/>
    </location>
</feature>
<protein>
    <submittedName>
        <fullName evidence="1">Uncharacterized protein</fullName>
    </submittedName>
</protein>
<dbReference type="Gene3D" id="2.40.160.200">
    <property type="entry name" value="LURP1-related"/>
    <property type="match status" value="1"/>
</dbReference>
<dbReference type="Pfam" id="PF04525">
    <property type="entry name" value="LOR"/>
    <property type="match status" value="1"/>
</dbReference>
<comment type="caution">
    <text evidence="1">The sequence shown here is derived from an EMBL/GenBank/DDBJ whole genome shotgun (WGS) entry which is preliminary data.</text>
</comment>
<name>A0A1Y2F051_9FUNG</name>
<dbReference type="AlphaFoldDB" id="A0A1Y2F051"/>
<proteinExistence type="predicted"/>
<keyword evidence="2" id="KW-1185">Reference proteome</keyword>
<dbReference type="Proteomes" id="UP000193920">
    <property type="component" value="Unassembled WGS sequence"/>
</dbReference>
<gene>
    <name evidence="1" type="ORF">LY90DRAFT_698598</name>
</gene>
<accession>A0A1Y2F051</accession>
<organism evidence="1 2">
    <name type="scientific">Neocallimastix californiae</name>
    <dbReference type="NCBI Taxonomy" id="1754190"/>
    <lineage>
        <taxon>Eukaryota</taxon>
        <taxon>Fungi</taxon>
        <taxon>Fungi incertae sedis</taxon>
        <taxon>Chytridiomycota</taxon>
        <taxon>Chytridiomycota incertae sedis</taxon>
        <taxon>Neocallimastigomycetes</taxon>
        <taxon>Neocallimastigales</taxon>
        <taxon>Neocallimastigaceae</taxon>
        <taxon>Neocallimastix</taxon>
    </lineage>
</organism>